<organism evidence="1">
    <name type="scientific">uncultured Caudovirales phage</name>
    <dbReference type="NCBI Taxonomy" id="2100421"/>
    <lineage>
        <taxon>Viruses</taxon>
        <taxon>Duplodnaviria</taxon>
        <taxon>Heunggongvirae</taxon>
        <taxon>Uroviricota</taxon>
        <taxon>Caudoviricetes</taxon>
        <taxon>Peduoviridae</taxon>
        <taxon>Maltschvirus</taxon>
        <taxon>Maltschvirus maltsch</taxon>
    </lineage>
</organism>
<proteinExistence type="predicted"/>
<protein>
    <submittedName>
        <fullName evidence="1">Uncharacterized protein</fullName>
    </submittedName>
</protein>
<evidence type="ECO:0000313" key="1">
    <source>
        <dbReference type="EMBL" id="CAB4154921.1"/>
    </source>
</evidence>
<gene>
    <name evidence="1" type="ORF">UFOVP649_43</name>
</gene>
<sequence>MRPVFPGLFYHFSPDPPLFNNMQAPSVVALFITYPDLVYCGGRYFRQLFDDRRSVSDAIDLTLSIDKDAIVAAYLTNKGRVQAYLPGGAA</sequence>
<reference evidence="1" key="1">
    <citation type="submission" date="2020-04" db="EMBL/GenBank/DDBJ databases">
        <authorList>
            <person name="Chiriac C."/>
            <person name="Salcher M."/>
            <person name="Ghai R."/>
            <person name="Kavagutti S V."/>
        </authorList>
    </citation>
    <scope>NUCLEOTIDE SEQUENCE</scope>
</reference>
<accession>A0A6J5NBS9</accession>
<name>A0A6J5NBS9_9CAUD</name>
<dbReference type="EMBL" id="LR796624">
    <property type="protein sequence ID" value="CAB4154921.1"/>
    <property type="molecule type" value="Genomic_DNA"/>
</dbReference>